<feature type="region of interest" description="Disordered" evidence="1">
    <location>
        <begin position="42"/>
        <end position="66"/>
    </location>
</feature>
<evidence type="ECO:0000256" key="1">
    <source>
        <dbReference type="SAM" id="MobiDB-lite"/>
    </source>
</evidence>
<organism evidence="2">
    <name type="scientific">Spongospora subterranea</name>
    <dbReference type="NCBI Taxonomy" id="70186"/>
    <lineage>
        <taxon>Eukaryota</taxon>
        <taxon>Sar</taxon>
        <taxon>Rhizaria</taxon>
        <taxon>Endomyxa</taxon>
        <taxon>Phytomyxea</taxon>
        <taxon>Plasmodiophorida</taxon>
        <taxon>Plasmodiophoridae</taxon>
        <taxon>Spongospora</taxon>
    </lineage>
</organism>
<protein>
    <submittedName>
        <fullName evidence="2">Uncharacterized protein</fullName>
    </submittedName>
</protein>
<dbReference type="AlphaFoldDB" id="A0A0H5R7B0"/>
<proteinExistence type="predicted"/>
<dbReference type="EMBL" id="HACM01003737">
    <property type="protein sequence ID" value="CRZ04179.1"/>
    <property type="molecule type" value="Transcribed_RNA"/>
</dbReference>
<sequence length="142" mass="16276">MTLEYIVRKEGKCIYQSQGYRKKMKERTKEILKVLSGLEVESSYAEGKDEGKKDGERDQNGSDWSHEVRLEPVIVLNVLLNGESSRASEDGDRCFHVTILRHNQSIDGPCDRADPVVPYPPLGDLWSWDEEARKEIKNAVKR</sequence>
<feature type="compositionally biased region" description="Basic and acidic residues" evidence="1">
    <location>
        <begin position="46"/>
        <end position="66"/>
    </location>
</feature>
<evidence type="ECO:0000313" key="2">
    <source>
        <dbReference type="EMBL" id="CRZ04179.1"/>
    </source>
</evidence>
<accession>A0A0H5R7B0</accession>
<reference evidence="2" key="1">
    <citation type="submission" date="2015-04" db="EMBL/GenBank/DDBJ databases">
        <title>The genome sequence of the plant pathogenic Rhizarian Plasmodiophora brassicae reveals insights in its biotrophic life cycle and the origin of chitin synthesis.</title>
        <authorList>
            <person name="Schwelm A."/>
            <person name="Fogelqvist J."/>
            <person name="Knaust A."/>
            <person name="Julke S."/>
            <person name="Lilja T."/>
            <person name="Dhandapani V."/>
            <person name="Bonilla-Rosso G."/>
            <person name="Karlsson M."/>
            <person name="Shevchenko A."/>
            <person name="Choi S.R."/>
            <person name="Kim H.G."/>
            <person name="Park J.Y."/>
            <person name="Lim Y.P."/>
            <person name="Ludwig-Muller J."/>
            <person name="Dixelius C."/>
        </authorList>
    </citation>
    <scope>NUCLEOTIDE SEQUENCE</scope>
    <source>
        <tissue evidence="2">Potato root galls</tissue>
    </source>
</reference>
<name>A0A0H5R7B0_9EUKA</name>